<dbReference type="Gene3D" id="1.10.490.10">
    <property type="entry name" value="Globins"/>
    <property type="match status" value="1"/>
</dbReference>
<dbReference type="SUPFAM" id="SSF55073">
    <property type="entry name" value="Nucleotide cyclase"/>
    <property type="match status" value="1"/>
</dbReference>
<dbReference type="InterPro" id="IPR044398">
    <property type="entry name" value="Globin-sensor_dom"/>
</dbReference>
<dbReference type="EMBL" id="CAADJG010000002">
    <property type="protein sequence ID" value="VFS65387.1"/>
    <property type="molecule type" value="Genomic_DNA"/>
</dbReference>
<dbReference type="PROSITE" id="PS50887">
    <property type="entry name" value="GGDEF"/>
    <property type="match status" value="1"/>
</dbReference>
<reference evidence="9 10" key="1">
    <citation type="submission" date="2019-03" db="EMBL/GenBank/DDBJ databases">
        <authorList>
            <consortium name="Pathogen Informatics"/>
        </authorList>
    </citation>
    <scope>NUCLEOTIDE SEQUENCE [LARGE SCALE GENOMIC DNA]</scope>
    <source>
        <strain evidence="9 10">NCTC13038</strain>
    </source>
</reference>
<dbReference type="NCBIfam" id="TIGR00254">
    <property type="entry name" value="GGDEF"/>
    <property type="match status" value="1"/>
</dbReference>
<dbReference type="InterPro" id="IPR012292">
    <property type="entry name" value="Globin/Proto"/>
</dbReference>
<dbReference type="Pfam" id="PF11563">
    <property type="entry name" value="Protoglobin"/>
    <property type="match status" value="1"/>
</dbReference>
<dbReference type="GO" id="GO:0043709">
    <property type="term" value="P:cell adhesion involved in single-species biofilm formation"/>
    <property type="evidence" value="ECO:0007669"/>
    <property type="project" value="TreeGrafter"/>
</dbReference>
<evidence type="ECO:0000313" key="10">
    <source>
        <dbReference type="Proteomes" id="UP000332594"/>
    </source>
</evidence>
<dbReference type="GO" id="GO:0005886">
    <property type="term" value="C:plasma membrane"/>
    <property type="evidence" value="ECO:0007669"/>
    <property type="project" value="TreeGrafter"/>
</dbReference>
<dbReference type="PANTHER" id="PTHR45138:SF9">
    <property type="entry name" value="DIGUANYLATE CYCLASE DGCM-RELATED"/>
    <property type="match status" value="1"/>
</dbReference>
<evidence type="ECO:0000259" key="8">
    <source>
        <dbReference type="PROSITE" id="PS50887"/>
    </source>
</evidence>
<dbReference type="InterPro" id="IPR048442">
    <property type="entry name" value="DosC_2nd"/>
</dbReference>
<accession>A0A485AV20</accession>
<evidence type="ECO:0000256" key="3">
    <source>
        <dbReference type="ARBA" id="ARBA00012528"/>
    </source>
</evidence>
<feature type="domain" description="GGDEF" evidence="8">
    <location>
        <begin position="329"/>
        <end position="462"/>
    </location>
</feature>
<evidence type="ECO:0000256" key="7">
    <source>
        <dbReference type="ARBA" id="ARBA00034247"/>
    </source>
</evidence>
<keyword evidence="5" id="KW-0342">GTP-binding</keyword>
<dbReference type="InterPro" id="IPR043128">
    <property type="entry name" value="Rev_trsase/Diguanyl_cyclase"/>
</dbReference>
<dbReference type="GO" id="GO:0005525">
    <property type="term" value="F:GTP binding"/>
    <property type="evidence" value="ECO:0007669"/>
    <property type="project" value="UniProtKB-KW"/>
</dbReference>
<name>A0A485AV20_RAOTE</name>
<dbReference type="PANTHER" id="PTHR45138">
    <property type="entry name" value="REGULATORY COMPONENTS OF SENSORY TRANSDUCTION SYSTEM"/>
    <property type="match status" value="1"/>
</dbReference>
<dbReference type="SUPFAM" id="SSF46458">
    <property type="entry name" value="Globin-like"/>
    <property type="match status" value="1"/>
</dbReference>
<dbReference type="InterPro" id="IPR029787">
    <property type="entry name" value="Nucleotide_cyclase"/>
</dbReference>
<dbReference type="GO" id="GO:0019825">
    <property type="term" value="F:oxygen binding"/>
    <property type="evidence" value="ECO:0007669"/>
    <property type="project" value="InterPro"/>
</dbReference>
<dbReference type="FunFam" id="3.30.70.270:FF:000001">
    <property type="entry name" value="Diguanylate cyclase domain protein"/>
    <property type="match status" value="1"/>
</dbReference>
<gene>
    <name evidence="9" type="primary">dosC_1</name>
    <name evidence="9" type="ORF">NCTC13038_00432</name>
</gene>
<dbReference type="Pfam" id="PF21118">
    <property type="entry name" value="DosC_2nd"/>
    <property type="match status" value="1"/>
</dbReference>
<dbReference type="CDD" id="cd01949">
    <property type="entry name" value="GGDEF"/>
    <property type="match status" value="1"/>
</dbReference>
<dbReference type="AlphaFoldDB" id="A0A485AV20"/>
<dbReference type="InterPro" id="IPR009050">
    <property type="entry name" value="Globin-like_sf"/>
</dbReference>
<keyword evidence="5" id="KW-0547">Nucleotide-binding</keyword>
<evidence type="ECO:0000256" key="2">
    <source>
        <dbReference type="ARBA" id="ARBA00004665"/>
    </source>
</evidence>
<proteinExistence type="predicted"/>
<keyword evidence="9" id="KW-0808">Transferase</keyword>
<dbReference type="Pfam" id="PF00990">
    <property type="entry name" value="GGDEF"/>
    <property type="match status" value="1"/>
</dbReference>
<dbReference type="Gene3D" id="3.30.70.270">
    <property type="match status" value="1"/>
</dbReference>
<dbReference type="GO" id="GO:1902201">
    <property type="term" value="P:negative regulation of bacterial-type flagellum-dependent cell motility"/>
    <property type="evidence" value="ECO:0007669"/>
    <property type="project" value="TreeGrafter"/>
</dbReference>
<dbReference type="RefSeq" id="WP_134525202.1">
    <property type="nucleotide sequence ID" value="NZ_BJNO01000042.1"/>
</dbReference>
<comment type="pathway">
    <text evidence="2">Purine metabolism; 3',5'-cyclic di-GMP biosynthesis.</text>
</comment>
<dbReference type="SMART" id="SM00267">
    <property type="entry name" value="GGDEF"/>
    <property type="match status" value="1"/>
</dbReference>
<dbReference type="Proteomes" id="UP000332594">
    <property type="component" value="Unassembled WGS sequence"/>
</dbReference>
<comment type="catalytic activity">
    <reaction evidence="7">
        <text>2 GTP = 3',3'-c-di-GMP + 2 diphosphate</text>
        <dbReference type="Rhea" id="RHEA:24898"/>
        <dbReference type="ChEBI" id="CHEBI:33019"/>
        <dbReference type="ChEBI" id="CHEBI:37565"/>
        <dbReference type="ChEBI" id="CHEBI:58805"/>
        <dbReference type="EC" id="2.7.7.65"/>
    </reaction>
</comment>
<organism evidence="9 10">
    <name type="scientific">Raoultella terrigena</name>
    <name type="common">Klebsiella terrigena</name>
    <dbReference type="NCBI Taxonomy" id="577"/>
    <lineage>
        <taxon>Bacteria</taxon>
        <taxon>Pseudomonadati</taxon>
        <taxon>Pseudomonadota</taxon>
        <taxon>Gammaproteobacteria</taxon>
        <taxon>Enterobacterales</taxon>
        <taxon>Enterobacteriaceae</taxon>
        <taxon>Klebsiella/Raoultella group</taxon>
        <taxon>Raoultella</taxon>
    </lineage>
</organism>
<dbReference type="EC" id="2.7.7.65" evidence="3"/>
<dbReference type="InterPro" id="IPR000160">
    <property type="entry name" value="GGDEF_dom"/>
</dbReference>
<protein>
    <recommendedName>
        <fullName evidence="4">Diguanylate cyclase DosC</fullName>
        <ecNumber evidence="3">2.7.7.65</ecNumber>
    </recommendedName>
    <alternativeName>
        <fullName evidence="6">Direct oxygen-sensing cyclase</fullName>
    </alternativeName>
</protein>
<keyword evidence="9" id="KW-0548">Nucleotidyltransferase</keyword>
<evidence type="ECO:0000256" key="6">
    <source>
        <dbReference type="ARBA" id="ARBA00029839"/>
    </source>
</evidence>
<sequence>MKDESKKYIAVIFKEWLPLHDSLTPEVKAVLNNIAAEQAEALAARFYDFIFQDPDIARHLTYDLVQERLSRSLAGWVKDILTCEKDGLQALAERQYHIGSIHSRIGIPAEAVLRGARQLKAGVIEYIRDSAIDRQTGVAAIYYAIMAFNMAIEMMCHAYTLSHYRATKNEEAYRLYSLMDNVPMEYGKQQAALSGWENTVIFNIVSENKNDINATLLSESEFGLWFRHKCVRYFNKNAQMEEIGGLIAEVDNLISGWKSTDSYTGYKETQNLLQGIHIHCQQIGSQLGVIFSSLTQMQNGKDALTSLLNRRYLPVVLKHEVTLAIEYERPMTVAIVDIDHFKEINDSWGHQVGDRAIKHVADLLSDNIRSSDYIFRYGGEEFLLVLVETGAHEAHVLLERLRKNISQLAFNVGGETEIAITASIGYAIHTGHPDYNLLLRDADSALYAAKRDGRNCVKMHEGGSGG</sequence>
<dbReference type="GO" id="GO:0020037">
    <property type="term" value="F:heme binding"/>
    <property type="evidence" value="ECO:0007669"/>
    <property type="project" value="InterPro"/>
</dbReference>
<dbReference type="InterPro" id="IPR050469">
    <property type="entry name" value="Diguanylate_Cyclase"/>
</dbReference>
<dbReference type="GO" id="GO:0052621">
    <property type="term" value="F:diguanylate cyclase activity"/>
    <property type="evidence" value="ECO:0007669"/>
    <property type="project" value="UniProtKB-EC"/>
</dbReference>
<evidence type="ECO:0000313" key="9">
    <source>
        <dbReference type="EMBL" id="VFS65387.1"/>
    </source>
</evidence>
<evidence type="ECO:0000256" key="5">
    <source>
        <dbReference type="ARBA" id="ARBA00023134"/>
    </source>
</evidence>
<evidence type="ECO:0000256" key="1">
    <source>
        <dbReference type="ARBA" id="ARBA00001946"/>
    </source>
</evidence>
<evidence type="ECO:0000256" key="4">
    <source>
        <dbReference type="ARBA" id="ARBA00015125"/>
    </source>
</evidence>
<comment type="cofactor">
    <cofactor evidence="1">
        <name>Mg(2+)</name>
        <dbReference type="ChEBI" id="CHEBI:18420"/>
    </cofactor>
</comment>